<dbReference type="InterPro" id="IPR035943">
    <property type="entry name" value="XisI-like_sf"/>
</dbReference>
<dbReference type="SUPFAM" id="SSF143847">
    <property type="entry name" value="XisI-like"/>
    <property type="match status" value="1"/>
</dbReference>
<reference evidence="1" key="1">
    <citation type="journal article" date="2023" name="Plants (Basel)">
        <title>Genomic Analysis of Leptolyngbya boryana CZ1 Reveals Efficient Carbon Fixation Modules.</title>
        <authorList>
            <person name="Bai X."/>
            <person name="Wang H."/>
            <person name="Cheng W."/>
            <person name="Wang J."/>
            <person name="Ma M."/>
            <person name="Hu H."/>
            <person name="Song Z."/>
            <person name="Ma H."/>
            <person name="Fan Y."/>
            <person name="Du C."/>
            <person name="Xu J."/>
        </authorList>
    </citation>
    <scope>NUCLEOTIDE SEQUENCE</scope>
    <source>
        <strain evidence="1">CZ1</strain>
    </source>
</reference>
<dbReference type="EMBL" id="CP130144">
    <property type="protein sequence ID" value="WNZ48710.1"/>
    <property type="molecule type" value="Genomic_DNA"/>
</dbReference>
<dbReference type="AlphaFoldDB" id="A0AA96XAS6"/>
<protein>
    <submittedName>
        <fullName evidence="1">XisI protein</fullName>
    </submittedName>
</protein>
<sequence length="111" mass="12979">MEKLEHYRQSIQDLLTRYIAELPTKAEVESQLLIDTQRDHYQWMRVGWKGSQRIYHVVIHLDIKDGKVWIQQNTTDTDLVQALSDGGIDREDIVLGLQPAYKRELTLVTSD</sequence>
<gene>
    <name evidence="1" type="ORF">Q2T42_12820</name>
</gene>
<evidence type="ECO:0000313" key="1">
    <source>
        <dbReference type="EMBL" id="WNZ48710.1"/>
    </source>
</evidence>
<proteinExistence type="predicted"/>
<dbReference type="CDD" id="cd16382">
    <property type="entry name" value="XisI-like"/>
    <property type="match status" value="1"/>
</dbReference>
<dbReference type="RefSeq" id="WP_190649532.1">
    <property type="nucleotide sequence ID" value="NZ_CP130144.1"/>
</dbReference>
<reference evidence="1" key="2">
    <citation type="submission" date="2023-07" db="EMBL/GenBank/DDBJ databases">
        <authorList>
            <person name="Bai X.-H."/>
            <person name="Wang H.-H."/>
            <person name="Wang J."/>
            <person name="Ma M.-Y."/>
            <person name="Hu H.-H."/>
            <person name="Song Z.-L."/>
            <person name="Ma H.-G."/>
            <person name="Fan Y."/>
            <person name="Du C.-Y."/>
            <person name="Xu J.-C."/>
        </authorList>
    </citation>
    <scope>NUCLEOTIDE SEQUENCE</scope>
    <source>
        <strain evidence="1">CZ1</strain>
    </source>
</reference>
<organism evidence="1">
    <name type="scientific">Leptolyngbya boryana CZ1</name>
    <dbReference type="NCBI Taxonomy" id="3060204"/>
    <lineage>
        <taxon>Bacteria</taxon>
        <taxon>Bacillati</taxon>
        <taxon>Cyanobacteriota</taxon>
        <taxon>Cyanophyceae</taxon>
        <taxon>Leptolyngbyales</taxon>
        <taxon>Leptolyngbyaceae</taxon>
        <taxon>Leptolyngbya group</taxon>
        <taxon>Leptolyngbya</taxon>
    </lineage>
</organism>
<dbReference type="Pfam" id="PF08869">
    <property type="entry name" value="XisI"/>
    <property type="match status" value="1"/>
</dbReference>
<name>A0AA96XAS6_LEPBY</name>
<accession>A0AA96XAS6</accession>
<dbReference type="InterPro" id="IPR014968">
    <property type="entry name" value="XisI"/>
</dbReference>
<dbReference type="Gene3D" id="3.30.310.110">
    <property type="entry name" value="XisI-like"/>
    <property type="match status" value="1"/>
</dbReference>